<dbReference type="EMBL" id="CP036268">
    <property type="protein sequence ID" value="QDT38762.1"/>
    <property type="molecule type" value="Genomic_DNA"/>
</dbReference>
<evidence type="ECO:0000313" key="3">
    <source>
        <dbReference type="Proteomes" id="UP000317318"/>
    </source>
</evidence>
<feature type="transmembrane region" description="Helical" evidence="1">
    <location>
        <begin position="31"/>
        <end position="64"/>
    </location>
</feature>
<dbReference type="RefSeq" id="WP_145364843.1">
    <property type="nucleotide sequence ID" value="NZ_CP036268.1"/>
</dbReference>
<organism evidence="2 3">
    <name type="scientific">Stratiformator vulcanicus</name>
    <dbReference type="NCBI Taxonomy" id="2527980"/>
    <lineage>
        <taxon>Bacteria</taxon>
        <taxon>Pseudomonadati</taxon>
        <taxon>Planctomycetota</taxon>
        <taxon>Planctomycetia</taxon>
        <taxon>Planctomycetales</taxon>
        <taxon>Planctomycetaceae</taxon>
        <taxon>Stratiformator</taxon>
    </lineage>
</organism>
<keyword evidence="3" id="KW-1185">Reference proteome</keyword>
<sequence length="250" mass="27536">MSKFASFDTDLAPGKPDGVRAWVRERLRKDLITYLVVAAVLLPVAMVAAGITYAVIFAVSYFLLAVWLGFSIPLYVLHIIASVGLVALFWLNKRVEQAAWAPVRIRNEVVNTTVRVSQMTGAGWLLLLQSPRDMNPVLRGASNLFLFAPRLFDLFGAIIGRVWNMRTIDVASCGRAVTLLLNARGKVNLAELVNEFQQHDPQKLVDDLAAVDGVVFLVTDPPGVTLSPLVADEYKAWRDAKRGQTTSTTD</sequence>
<accession>A0A517R4E5</accession>
<feature type="transmembrane region" description="Helical" evidence="1">
    <location>
        <begin position="70"/>
        <end position="91"/>
    </location>
</feature>
<dbReference type="AlphaFoldDB" id="A0A517R4E5"/>
<evidence type="ECO:0000256" key="1">
    <source>
        <dbReference type="SAM" id="Phobius"/>
    </source>
</evidence>
<name>A0A517R4E5_9PLAN</name>
<keyword evidence="1" id="KW-1133">Transmembrane helix</keyword>
<protein>
    <submittedName>
        <fullName evidence="2">Uncharacterized protein</fullName>
    </submittedName>
</protein>
<proteinExistence type="predicted"/>
<gene>
    <name evidence="2" type="ORF">Pan189_31600</name>
</gene>
<evidence type="ECO:0000313" key="2">
    <source>
        <dbReference type="EMBL" id="QDT38762.1"/>
    </source>
</evidence>
<dbReference type="KEGG" id="svp:Pan189_31600"/>
<reference evidence="2 3" key="1">
    <citation type="submission" date="2019-02" db="EMBL/GenBank/DDBJ databases">
        <title>Deep-cultivation of Planctomycetes and their phenomic and genomic characterization uncovers novel biology.</title>
        <authorList>
            <person name="Wiegand S."/>
            <person name="Jogler M."/>
            <person name="Boedeker C."/>
            <person name="Pinto D."/>
            <person name="Vollmers J."/>
            <person name="Rivas-Marin E."/>
            <person name="Kohn T."/>
            <person name="Peeters S.H."/>
            <person name="Heuer A."/>
            <person name="Rast P."/>
            <person name="Oberbeckmann S."/>
            <person name="Bunk B."/>
            <person name="Jeske O."/>
            <person name="Meyerdierks A."/>
            <person name="Storesund J.E."/>
            <person name="Kallscheuer N."/>
            <person name="Luecker S."/>
            <person name="Lage O.M."/>
            <person name="Pohl T."/>
            <person name="Merkel B.J."/>
            <person name="Hornburger P."/>
            <person name="Mueller R.-W."/>
            <person name="Bruemmer F."/>
            <person name="Labrenz M."/>
            <person name="Spormann A.M."/>
            <person name="Op den Camp H."/>
            <person name="Overmann J."/>
            <person name="Amann R."/>
            <person name="Jetten M.S.M."/>
            <person name="Mascher T."/>
            <person name="Medema M.H."/>
            <person name="Devos D.P."/>
            <person name="Kaster A.-K."/>
            <person name="Ovreas L."/>
            <person name="Rohde M."/>
            <person name="Galperin M.Y."/>
            <person name="Jogler C."/>
        </authorList>
    </citation>
    <scope>NUCLEOTIDE SEQUENCE [LARGE SCALE GENOMIC DNA]</scope>
    <source>
        <strain evidence="2 3">Pan189</strain>
    </source>
</reference>
<dbReference type="Proteomes" id="UP000317318">
    <property type="component" value="Chromosome"/>
</dbReference>
<dbReference type="OrthoDB" id="9830771at2"/>
<keyword evidence="1" id="KW-0812">Transmembrane</keyword>
<keyword evidence="1" id="KW-0472">Membrane</keyword>